<organism evidence="1 2">
    <name type="scientific">Leptotrombidium deliense</name>
    <dbReference type="NCBI Taxonomy" id="299467"/>
    <lineage>
        <taxon>Eukaryota</taxon>
        <taxon>Metazoa</taxon>
        <taxon>Ecdysozoa</taxon>
        <taxon>Arthropoda</taxon>
        <taxon>Chelicerata</taxon>
        <taxon>Arachnida</taxon>
        <taxon>Acari</taxon>
        <taxon>Acariformes</taxon>
        <taxon>Trombidiformes</taxon>
        <taxon>Prostigmata</taxon>
        <taxon>Anystina</taxon>
        <taxon>Parasitengona</taxon>
        <taxon>Trombiculoidea</taxon>
        <taxon>Trombiculidae</taxon>
        <taxon>Leptotrombidium</taxon>
    </lineage>
</organism>
<reference evidence="1 2" key="1">
    <citation type="journal article" date="2018" name="Gigascience">
        <title>Genomes of trombidid mites reveal novel predicted allergens and laterally-transferred genes associated with secondary metabolism.</title>
        <authorList>
            <person name="Dong X."/>
            <person name="Chaisiri K."/>
            <person name="Xia D."/>
            <person name="Armstrong S.D."/>
            <person name="Fang Y."/>
            <person name="Donnelly M.J."/>
            <person name="Kadowaki T."/>
            <person name="McGarry J.W."/>
            <person name="Darby A.C."/>
            <person name="Makepeace B.L."/>
        </authorList>
    </citation>
    <scope>NUCLEOTIDE SEQUENCE [LARGE SCALE GENOMIC DNA]</scope>
    <source>
        <strain evidence="1">UoL-UT</strain>
    </source>
</reference>
<comment type="caution">
    <text evidence="1">The sequence shown here is derived from an EMBL/GenBank/DDBJ whole genome shotgun (WGS) entry which is preliminary data.</text>
</comment>
<dbReference type="EMBL" id="NCKV01012947">
    <property type="protein sequence ID" value="RWS21277.1"/>
    <property type="molecule type" value="Genomic_DNA"/>
</dbReference>
<sequence>MNLIKIPIEAVNTHRDKPLVSPSCTNCQIGPYVYP</sequence>
<dbReference type="Proteomes" id="UP000288716">
    <property type="component" value="Unassembled WGS sequence"/>
</dbReference>
<dbReference type="VEuPathDB" id="VectorBase:LDEU010763"/>
<evidence type="ECO:0000313" key="2">
    <source>
        <dbReference type="Proteomes" id="UP000288716"/>
    </source>
</evidence>
<gene>
    <name evidence="1" type="ORF">B4U80_04684</name>
</gene>
<accession>A0A443S157</accession>
<proteinExistence type="predicted"/>
<keyword evidence="2" id="KW-1185">Reference proteome</keyword>
<protein>
    <submittedName>
        <fullName evidence="1">Uncharacterized protein</fullName>
    </submittedName>
</protein>
<name>A0A443S157_9ACAR</name>
<evidence type="ECO:0000313" key="1">
    <source>
        <dbReference type="EMBL" id="RWS21277.1"/>
    </source>
</evidence>
<dbReference type="AlphaFoldDB" id="A0A443S157"/>